<dbReference type="SUPFAM" id="SSF51735">
    <property type="entry name" value="NAD(P)-binding Rossmann-fold domains"/>
    <property type="match status" value="1"/>
</dbReference>
<reference evidence="4 6" key="1">
    <citation type="submission" date="2017-09" db="EMBL/GenBank/DDBJ databases">
        <title>Genomics of the genus Arcobacter.</title>
        <authorList>
            <person name="Perez-Cataluna A."/>
            <person name="Figueras M.J."/>
            <person name="Salas-Masso N."/>
        </authorList>
    </citation>
    <scope>NUCLEOTIDE SEQUENCE [LARGE SCALE GENOMIC DNA]</scope>
    <source>
        <strain evidence="4 6">CECT 7837</strain>
    </source>
</reference>
<dbReference type="SUPFAM" id="SSF116726">
    <property type="entry name" value="TrkA C-terminal domain-like"/>
    <property type="match status" value="1"/>
</dbReference>
<dbReference type="EMBL" id="NXIG01000010">
    <property type="protein sequence ID" value="RXI29685.1"/>
    <property type="molecule type" value="Genomic_DNA"/>
</dbReference>
<feature type="transmembrane region" description="Helical" evidence="1">
    <location>
        <begin position="90"/>
        <end position="120"/>
    </location>
</feature>
<keyword evidence="1" id="KW-0812">Transmembrane</keyword>
<dbReference type="InterPro" id="IPR036721">
    <property type="entry name" value="RCK_C_sf"/>
</dbReference>
<dbReference type="Gene3D" id="3.40.50.720">
    <property type="entry name" value="NAD(P)-binding Rossmann-like Domain"/>
    <property type="match status" value="1"/>
</dbReference>
<evidence type="ECO:0000313" key="3">
    <source>
        <dbReference type="EMBL" id="AXX95825.1"/>
    </source>
</evidence>
<dbReference type="PROSITE" id="PS51202">
    <property type="entry name" value="RCK_C"/>
    <property type="match status" value="1"/>
</dbReference>
<feature type="domain" description="RCK C-terminal" evidence="2">
    <location>
        <begin position="283"/>
        <end position="368"/>
    </location>
</feature>
<evidence type="ECO:0000313" key="5">
    <source>
        <dbReference type="Proteomes" id="UP000262582"/>
    </source>
</evidence>
<dbReference type="InterPro" id="IPR003148">
    <property type="entry name" value="RCK_N"/>
</dbReference>
<keyword evidence="4" id="KW-0406">Ion transport</keyword>
<name>A0A347UAE7_9BACT</name>
<keyword evidence="4" id="KW-0813">Transport</keyword>
<dbReference type="Gene3D" id="1.10.287.70">
    <property type="match status" value="1"/>
</dbReference>
<dbReference type="AlphaFoldDB" id="A0A347UAE7"/>
<dbReference type="Proteomes" id="UP000262582">
    <property type="component" value="Chromosome"/>
</dbReference>
<dbReference type="GO" id="GO:0006813">
    <property type="term" value="P:potassium ion transport"/>
    <property type="evidence" value="ECO:0007669"/>
    <property type="project" value="InterPro"/>
</dbReference>
<dbReference type="EMBL" id="CP032097">
    <property type="protein sequence ID" value="AXX95825.1"/>
    <property type="molecule type" value="Genomic_DNA"/>
</dbReference>
<dbReference type="InterPro" id="IPR006037">
    <property type="entry name" value="RCK_C"/>
</dbReference>
<dbReference type="Proteomes" id="UP000290588">
    <property type="component" value="Unassembled WGS sequence"/>
</dbReference>
<dbReference type="PANTHER" id="PTHR43833:SF9">
    <property type="entry name" value="POTASSIUM CHANNEL PROTEIN YUGO-RELATED"/>
    <property type="match status" value="1"/>
</dbReference>
<dbReference type="SUPFAM" id="SSF81324">
    <property type="entry name" value="Voltage-gated potassium channels"/>
    <property type="match status" value="1"/>
</dbReference>
<dbReference type="OrthoDB" id="9781411at2"/>
<dbReference type="RefSeq" id="WP_118917988.1">
    <property type="nucleotide sequence ID" value="NZ_CP032097.1"/>
</dbReference>
<dbReference type="Pfam" id="PF02080">
    <property type="entry name" value="TrkA_C"/>
    <property type="match status" value="1"/>
</dbReference>
<dbReference type="GO" id="GO:0008324">
    <property type="term" value="F:monoatomic cation transmembrane transporter activity"/>
    <property type="evidence" value="ECO:0007669"/>
    <property type="project" value="InterPro"/>
</dbReference>
<evidence type="ECO:0000313" key="4">
    <source>
        <dbReference type="EMBL" id="RXI29685.1"/>
    </source>
</evidence>
<dbReference type="Gene3D" id="3.30.70.1450">
    <property type="entry name" value="Regulator of K+ conductance, C-terminal domain"/>
    <property type="match status" value="1"/>
</dbReference>
<feature type="transmembrane region" description="Helical" evidence="1">
    <location>
        <begin position="37"/>
        <end position="56"/>
    </location>
</feature>
<dbReference type="InterPro" id="IPR036291">
    <property type="entry name" value="NAD(P)-bd_dom_sf"/>
</dbReference>
<keyword evidence="4" id="KW-0407">Ion channel</keyword>
<evidence type="ECO:0000259" key="2">
    <source>
        <dbReference type="PROSITE" id="PS51202"/>
    </source>
</evidence>
<reference evidence="3 5" key="2">
    <citation type="submission" date="2018-08" db="EMBL/GenBank/DDBJ databases">
        <title>Complete genome of the Arcobacter ellisii type strain LMG 26155.</title>
        <authorList>
            <person name="Miller W.G."/>
            <person name="Yee E."/>
            <person name="Bono J.L."/>
        </authorList>
    </citation>
    <scope>NUCLEOTIDE SEQUENCE [LARGE SCALE GENOMIC DNA]</scope>
    <source>
        <strain evidence="3 5">LMG 26155</strain>
    </source>
</reference>
<dbReference type="PANTHER" id="PTHR43833">
    <property type="entry name" value="POTASSIUM CHANNEL PROTEIN 2-RELATED-RELATED"/>
    <property type="match status" value="1"/>
</dbReference>
<sequence length="375" mass="42799">MSIFSKIKKTIGWEIRAAKPQYDLNPLIYAQLKPFRLPLILIQLVMMIGTLGYVYIEDYSIMHAIFQSAYTFTTTGFGALNEANFSNQGIVFTVTLMIAGFLILTFSVGIVIDVIANGSLLELLKERKMLYKIARLRRHFVICYHNEYTAQLARQFRDNHIPFVVVDPSDDIEQIAKEHNYPYYVKEEPYKEIAFLKSHLSSAKGAISLSKNISDNITLIASVRLYEKELGRPPFLIISNAETQNEKIRLKKLGADKVVATPSLMAKRVTAMAIRPDMENVLEEFLYKKDTPIDMEEVFVRENSWVINRELKDLRLRDILKVSVIGITEDNGKFIQMPKGTTSINTNCKLLLVGSQRGIARAKRIINLTKQPEDI</sequence>
<keyword evidence="1" id="KW-0472">Membrane</keyword>
<dbReference type="Pfam" id="PF02254">
    <property type="entry name" value="TrkA_N"/>
    <property type="match status" value="1"/>
</dbReference>
<keyword evidence="5" id="KW-1185">Reference proteome</keyword>
<organism evidence="4 6">
    <name type="scientific">Arcobacter ellisii</name>
    <dbReference type="NCBI Taxonomy" id="913109"/>
    <lineage>
        <taxon>Bacteria</taxon>
        <taxon>Pseudomonadati</taxon>
        <taxon>Campylobacterota</taxon>
        <taxon>Epsilonproteobacteria</taxon>
        <taxon>Campylobacterales</taxon>
        <taxon>Arcobacteraceae</taxon>
        <taxon>Arcobacter</taxon>
    </lineage>
</organism>
<evidence type="ECO:0000313" key="6">
    <source>
        <dbReference type="Proteomes" id="UP000290588"/>
    </source>
</evidence>
<dbReference type="KEGG" id="aell:AELL_2193"/>
<accession>A0A347UAE7</accession>
<evidence type="ECO:0000256" key="1">
    <source>
        <dbReference type="SAM" id="Phobius"/>
    </source>
</evidence>
<gene>
    <name evidence="3" type="ORF">AELL_2193</name>
    <name evidence="4" type="ORF">CP962_09960</name>
</gene>
<dbReference type="InterPro" id="IPR050721">
    <property type="entry name" value="Trk_Ktr_HKT_K-transport"/>
</dbReference>
<keyword evidence="1" id="KW-1133">Transmembrane helix</keyword>
<protein>
    <submittedName>
        <fullName evidence="3 4">Potassium channel protein</fullName>
    </submittedName>
</protein>
<proteinExistence type="predicted"/>